<keyword evidence="1" id="KW-0472">Membrane</keyword>
<reference evidence="2 3" key="1">
    <citation type="submission" date="2018-12" db="EMBL/GenBank/DDBJ databases">
        <title>Lysinibacillus antri sp. nov., isolated from a cave soil.</title>
        <authorList>
            <person name="Narsing Rao M.P."/>
            <person name="Zhang H."/>
            <person name="Dong Z.-Y."/>
            <person name="Niu X.-K."/>
            <person name="Zhang K."/>
            <person name="Fang B.-Z."/>
            <person name="Kang Y.-Q."/>
            <person name="Xiao M."/>
            <person name="Li W.-J."/>
        </authorList>
    </citation>
    <scope>NUCLEOTIDE SEQUENCE [LARGE SCALE GENOMIC DNA]</scope>
    <source>
        <strain evidence="2 3">SYSU K30002</strain>
    </source>
</reference>
<dbReference type="Proteomes" id="UP000287910">
    <property type="component" value="Unassembled WGS sequence"/>
</dbReference>
<keyword evidence="1" id="KW-1133">Transmembrane helix</keyword>
<protein>
    <submittedName>
        <fullName evidence="2">Uncharacterized protein</fullName>
    </submittedName>
</protein>
<keyword evidence="3" id="KW-1185">Reference proteome</keyword>
<evidence type="ECO:0000313" key="2">
    <source>
        <dbReference type="EMBL" id="RUL49022.1"/>
    </source>
</evidence>
<evidence type="ECO:0000256" key="1">
    <source>
        <dbReference type="SAM" id="Phobius"/>
    </source>
</evidence>
<organism evidence="2 3">
    <name type="scientific">Lysinibacillus antri</name>
    <dbReference type="NCBI Taxonomy" id="2498145"/>
    <lineage>
        <taxon>Bacteria</taxon>
        <taxon>Bacillati</taxon>
        <taxon>Bacillota</taxon>
        <taxon>Bacilli</taxon>
        <taxon>Bacillales</taxon>
        <taxon>Bacillaceae</taxon>
        <taxon>Lysinibacillus</taxon>
    </lineage>
</organism>
<sequence>MCISSNFIELQAYNICEEIRKQSVYTLVRLEISEGWIIEPQNTQNYWDGKALITKVILEDTKGKSYIINPDANGLRFAKGEITYKEYRRIEKSENLKAISFFALLVGLTMTMMYILVKFLT</sequence>
<gene>
    <name evidence="2" type="ORF">EK386_16040</name>
</gene>
<feature type="transmembrane region" description="Helical" evidence="1">
    <location>
        <begin position="98"/>
        <end position="117"/>
    </location>
</feature>
<comment type="caution">
    <text evidence="2">The sequence shown here is derived from an EMBL/GenBank/DDBJ whole genome shotgun (WGS) entry which is preliminary data.</text>
</comment>
<dbReference type="AlphaFoldDB" id="A0A3S0PMS7"/>
<name>A0A3S0PMS7_9BACI</name>
<proteinExistence type="predicted"/>
<evidence type="ECO:0000313" key="3">
    <source>
        <dbReference type="Proteomes" id="UP000287910"/>
    </source>
</evidence>
<keyword evidence="1" id="KW-0812">Transmembrane</keyword>
<accession>A0A3S0PMS7</accession>
<dbReference type="RefSeq" id="WP_126660196.1">
    <property type="nucleotide sequence ID" value="NZ_RYYR01000028.1"/>
</dbReference>
<dbReference type="EMBL" id="RYYR01000028">
    <property type="protein sequence ID" value="RUL49022.1"/>
    <property type="molecule type" value="Genomic_DNA"/>
</dbReference>